<gene>
    <name evidence="3" type="ORF">GCM10007320_65160</name>
</gene>
<organism evidence="3 4">
    <name type="scientific">Pseudorhodoferax aquiterrae</name>
    <dbReference type="NCBI Taxonomy" id="747304"/>
    <lineage>
        <taxon>Bacteria</taxon>
        <taxon>Pseudomonadati</taxon>
        <taxon>Pseudomonadota</taxon>
        <taxon>Betaproteobacteria</taxon>
        <taxon>Burkholderiales</taxon>
        <taxon>Comamonadaceae</taxon>
    </lineage>
</organism>
<dbReference type="NCBIfam" id="TIGR02284">
    <property type="entry name" value="PA2169 family four-helix-bundle protein"/>
    <property type="match status" value="1"/>
</dbReference>
<dbReference type="RefSeq" id="WP_229883174.1">
    <property type="nucleotide sequence ID" value="NZ_BMYK01000050.1"/>
</dbReference>
<dbReference type="InterPro" id="IPR011971">
    <property type="entry name" value="CHP02284"/>
</dbReference>
<protein>
    <recommendedName>
        <fullName evidence="2">DUF2383 domain-containing protein</fullName>
    </recommendedName>
</protein>
<comment type="caution">
    <text evidence="3">The sequence shown here is derived from an EMBL/GenBank/DDBJ whole genome shotgun (WGS) entry which is preliminary data.</text>
</comment>
<dbReference type="InterPro" id="IPR019052">
    <property type="entry name" value="DUF2383"/>
</dbReference>
<sequence length="186" mass="20119">MTNPSDPTLINNLAHATPVDVPARESTGTTIVSNDVSSRDDVVDVLNDLLENARDGEYGFKTCADQVETARAKELFLSRAEGCRVAGEELIRLIRQYGGEPASGGTMSGAMHRGWVAVKGAVGADSELSILESCERGEDTAIARYRKALKSELPADVRAVVERQAEGAPRNHDQIRDLRNEARAKD</sequence>
<feature type="domain" description="DUF2383" evidence="2">
    <location>
        <begin position="41"/>
        <end position="150"/>
    </location>
</feature>
<dbReference type="InterPro" id="IPR012347">
    <property type="entry name" value="Ferritin-like"/>
</dbReference>
<keyword evidence="4" id="KW-1185">Reference proteome</keyword>
<accession>A0ABQ3GFW7</accession>
<dbReference type="SUPFAM" id="SSF47240">
    <property type="entry name" value="Ferritin-like"/>
    <property type="match status" value="1"/>
</dbReference>
<dbReference type="Gene3D" id="1.20.1260.10">
    <property type="match status" value="1"/>
</dbReference>
<evidence type="ECO:0000313" key="3">
    <source>
        <dbReference type="EMBL" id="GHD04361.1"/>
    </source>
</evidence>
<evidence type="ECO:0000313" key="4">
    <source>
        <dbReference type="Proteomes" id="UP000626210"/>
    </source>
</evidence>
<feature type="region of interest" description="Disordered" evidence="1">
    <location>
        <begin position="163"/>
        <end position="186"/>
    </location>
</feature>
<evidence type="ECO:0000259" key="2">
    <source>
        <dbReference type="Pfam" id="PF09537"/>
    </source>
</evidence>
<reference evidence="4" key="1">
    <citation type="journal article" date="2019" name="Int. J. Syst. Evol. Microbiol.">
        <title>The Global Catalogue of Microorganisms (GCM) 10K type strain sequencing project: providing services to taxonomists for standard genome sequencing and annotation.</title>
        <authorList>
            <consortium name="The Broad Institute Genomics Platform"/>
            <consortium name="The Broad Institute Genome Sequencing Center for Infectious Disease"/>
            <person name="Wu L."/>
            <person name="Ma J."/>
        </authorList>
    </citation>
    <scope>NUCLEOTIDE SEQUENCE [LARGE SCALE GENOMIC DNA]</scope>
    <source>
        <strain evidence="4">KCTC 23314</strain>
    </source>
</reference>
<proteinExistence type="predicted"/>
<dbReference type="Proteomes" id="UP000626210">
    <property type="component" value="Unassembled WGS sequence"/>
</dbReference>
<name>A0ABQ3GFW7_9BURK</name>
<dbReference type="Pfam" id="PF09537">
    <property type="entry name" value="DUF2383"/>
    <property type="match status" value="1"/>
</dbReference>
<dbReference type="InterPro" id="IPR009078">
    <property type="entry name" value="Ferritin-like_SF"/>
</dbReference>
<dbReference type="EMBL" id="BMYK01000050">
    <property type="protein sequence ID" value="GHD04361.1"/>
    <property type="molecule type" value="Genomic_DNA"/>
</dbReference>
<evidence type="ECO:0000256" key="1">
    <source>
        <dbReference type="SAM" id="MobiDB-lite"/>
    </source>
</evidence>